<feature type="coiled-coil region" evidence="1">
    <location>
        <begin position="599"/>
        <end position="626"/>
    </location>
</feature>
<organism evidence="3 4">
    <name type="scientific">Acinetobacter bouvetii</name>
    <dbReference type="NCBI Taxonomy" id="202951"/>
    <lineage>
        <taxon>Bacteria</taxon>
        <taxon>Pseudomonadati</taxon>
        <taxon>Pseudomonadota</taxon>
        <taxon>Gammaproteobacteria</taxon>
        <taxon>Moraxellales</taxon>
        <taxon>Moraxellaceae</taxon>
        <taxon>Acinetobacter</taxon>
    </lineage>
</organism>
<dbReference type="Proteomes" id="UP000293483">
    <property type="component" value="Unassembled WGS sequence"/>
</dbReference>
<evidence type="ECO:0000313" key="4">
    <source>
        <dbReference type="Proteomes" id="UP000293483"/>
    </source>
</evidence>
<dbReference type="EMBL" id="SGSU01000026">
    <property type="protein sequence ID" value="RZG64205.1"/>
    <property type="molecule type" value="Genomic_DNA"/>
</dbReference>
<dbReference type="InterPro" id="IPR050706">
    <property type="entry name" value="Cyclic-di-GMP_PDE-like"/>
</dbReference>
<dbReference type="Gene3D" id="3.20.20.450">
    <property type="entry name" value="EAL domain"/>
    <property type="match status" value="1"/>
</dbReference>
<dbReference type="GO" id="GO:0071111">
    <property type="term" value="F:cyclic-guanylate-specific phosphodiesterase activity"/>
    <property type="evidence" value="ECO:0007669"/>
    <property type="project" value="InterPro"/>
</dbReference>
<keyword evidence="1" id="KW-0175">Coiled coil</keyword>
<dbReference type="SMART" id="SM00052">
    <property type="entry name" value="EAL"/>
    <property type="match status" value="1"/>
</dbReference>
<evidence type="ECO:0000256" key="1">
    <source>
        <dbReference type="SAM" id="Coils"/>
    </source>
</evidence>
<dbReference type="Gene3D" id="3.30.450.20">
    <property type="entry name" value="PAS domain"/>
    <property type="match status" value="1"/>
</dbReference>
<protein>
    <submittedName>
        <fullName evidence="3">EAL domain-containing protein</fullName>
    </submittedName>
</protein>
<dbReference type="PANTHER" id="PTHR33121:SF79">
    <property type="entry name" value="CYCLIC DI-GMP PHOSPHODIESTERASE PDED-RELATED"/>
    <property type="match status" value="1"/>
</dbReference>
<dbReference type="SUPFAM" id="SSF55785">
    <property type="entry name" value="PYP-like sensor domain (PAS domain)"/>
    <property type="match status" value="1"/>
</dbReference>
<accession>A0A4Q7AUW3</accession>
<name>A0A4Q7AUW3_9GAMM</name>
<reference evidence="3 4" key="1">
    <citation type="submission" date="2019-02" db="EMBL/GenBank/DDBJ databases">
        <title>The Batch Genome Submission of Acinetobacter spp. strains.</title>
        <authorList>
            <person name="Qin J."/>
            <person name="Hu Y."/>
            <person name="Ye H."/>
            <person name="Wei L."/>
            <person name="Feng Y."/>
            <person name="Zong Z."/>
        </authorList>
    </citation>
    <scope>NUCLEOTIDE SEQUENCE [LARGE SCALE GENOMIC DNA]</scope>
    <source>
        <strain evidence="3 4">WCHABo060081</strain>
    </source>
</reference>
<dbReference type="PROSITE" id="PS50883">
    <property type="entry name" value="EAL"/>
    <property type="match status" value="1"/>
</dbReference>
<dbReference type="Pfam" id="PF00563">
    <property type="entry name" value="EAL"/>
    <property type="match status" value="1"/>
</dbReference>
<evidence type="ECO:0000313" key="3">
    <source>
        <dbReference type="EMBL" id="RZG64205.1"/>
    </source>
</evidence>
<gene>
    <name evidence="3" type="ORF">EXE25_17425</name>
</gene>
<dbReference type="RefSeq" id="WP_130148462.1">
    <property type="nucleotide sequence ID" value="NZ_SGSU01000026.1"/>
</dbReference>
<comment type="caution">
    <text evidence="3">The sequence shown here is derived from an EMBL/GenBank/DDBJ whole genome shotgun (WGS) entry which is preliminary data.</text>
</comment>
<dbReference type="InterPro" id="IPR035965">
    <property type="entry name" value="PAS-like_dom_sf"/>
</dbReference>
<dbReference type="AlphaFoldDB" id="A0A4Q7AUW3"/>
<dbReference type="STRING" id="202951.GCA_001485025_01491"/>
<proteinExistence type="predicted"/>
<dbReference type="CDD" id="cd01948">
    <property type="entry name" value="EAL"/>
    <property type="match status" value="1"/>
</dbReference>
<sequence length="720" mass="82379">MGSIEVRNPLLSKKLKRTETRLLIIDDNQIRYNQIRDLLTASEHQIQATLLDDLQNFEKQLNLPWDLVIFGRAYDLKYDQAMSLIRLSKQPALPLILIQPDDYSEAQYANYVHKGIYDILSLENPDHFYIGFIRALSFSRLVQTQQHLMDELETAQIQAQSFVEDSNKAVAVIQEGIHLEANDEYLKLFGFKSNDDIIGLPLLDILQPKDLNDFKTRFKKISQGQFDFGRFELHSLNSRSTVKNPLKIEFIPAAEDDALQITIDIGHESSGQSAGDKVPAKANAYQLLNRTMTKQPSDINALVTFSLASCDESILQTDWNTFSAYFKGINSFLKEQTNAPLFKLDSGIHAGLFQAESKAKLDSKLIGLNSLTKPQLITINNDSYPLNLRIGYTVLEGDIRDEAQLDQYVAKAFSTALPKNQPAPELDLSLPELQFSIQEPEIEPKAEADIPLNINFTKPEVEAPAVILNEPAVIKALRTCLERGEIHLKYQQLYDKEDVNLYTYEVTSGFIFENKWKDIATLRELAEDTELSIKLDRWILVESCKQLHNFITQYPDAKLIINLNKEVLLQDRTFPEFISKLITIIRSKLQYPLILQFSELDIDQNIADAQKAIKELRKNGAEISLRDFGHSMFSEALLRQVDIHHLTLHQSLTQMLNSDKQCEELKAKIAAYQEIRPSQIMLRELNDMTLFANAWNVDARFIQGDYFQKKLDHLIDVQDQ</sequence>
<dbReference type="InterPro" id="IPR035919">
    <property type="entry name" value="EAL_sf"/>
</dbReference>
<dbReference type="SUPFAM" id="SSF141868">
    <property type="entry name" value="EAL domain-like"/>
    <property type="match status" value="1"/>
</dbReference>
<dbReference type="InterPro" id="IPR001633">
    <property type="entry name" value="EAL_dom"/>
</dbReference>
<feature type="domain" description="EAL" evidence="2">
    <location>
        <begin position="470"/>
        <end position="720"/>
    </location>
</feature>
<dbReference type="PANTHER" id="PTHR33121">
    <property type="entry name" value="CYCLIC DI-GMP PHOSPHODIESTERASE PDEF"/>
    <property type="match status" value="1"/>
</dbReference>
<evidence type="ECO:0000259" key="2">
    <source>
        <dbReference type="PROSITE" id="PS50883"/>
    </source>
</evidence>